<organism evidence="3 4">
    <name type="scientific">Rotaria sordida</name>
    <dbReference type="NCBI Taxonomy" id="392033"/>
    <lineage>
        <taxon>Eukaryota</taxon>
        <taxon>Metazoa</taxon>
        <taxon>Spiralia</taxon>
        <taxon>Gnathifera</taxon>
        <taxon>Rotifera</taxon>
        <taxon>Eurotatoria</taxon>
        <taxon>Bdelloidea</taxon>
        <taxon>Philodinida</taxon>
        <taxon>Philodinidae</taxon>
        <taxon>Rotaria</taxon>
    </lineage>
</organism>
<dbReference type="GO" id="GO:0043495">
    <property type="term" value="F:protein-membrane adaptor activity"/>
    <property type="evidence" value="ECO:0007669"/>
    <property type="project" value="TreeGrafter"/>
</dbReference>
<reference evidence="3" key="1">
    <citation type="submission" date="2021-02" db="EMBL/GenBank/DDBJ databases">
        <authorList>
            <person name="Nowell W R."/>
        </authorList>
    </citation>
    <scope>NUCLEOTIDE SEQUENCE</scope>
</reference>
<gene>
    <name evidence="3" type="ORF">RFH988_LOCUS30433</name>
</gene>
<feature type="domain" description="PDZ" evidence="2">
    <location>
        <begin position="310"/>
        <end position="376"/>
    </location>
</feature>
<dbReference type="InterPro" id="IPR001478">
    <property type="entry name" value="PDZ"/>
</dbReference>
<dbReference type="GO" id="GO:0016324">
    <property type="term" value="C:apical plasma membrane"/>
    <property type="evidence" value="ECO:0007669"/>
    <property type="project" value="TreeGrafter"/>
</dbReference>
<name>A0A815ENQ2_9BILA</name>
<dbReference type="CDD" id="cd00136">
    <property type="entry name" value="PDZ_canonical"/>
    <property type="match status" value="1"/>
</dbReference>
<dbReference type="PANTHER" id="PTHR14191">
    <property type="entry name" value="PDZ DOMAIN CONTAINING PROTEIN"/>
    <property type="match status" value="1"/>
</dbReference>
<dbReference type="SMART" id="SM00228">
    <property type="entry name" value="PDZ"/>
    <property type="match status" value="3"/>
</dbReference>
<evidence type="ECO:0000313" key="4">
    <source>
        <dbReference type="Proteomes" id="UP000663882"/>
    </source>
</evidence>
<dbReference type="GO" id="GO:0072659">
    <property type="term" value="P:protein localization to plasma membrane"/>
    <property type="evidence" value="ECO:0007669"/>
    <property type="project" value="TreeGrafter"/>
</dbReference>
<feature type="domain" description="PDZ" evidence="2">
    <location>
        <begin position="174"/>
        <end position="224"/>
    </location>
</feature>
<evidence type="ECO:0000313" key="3">
    <source>
        <dbReference type="EMBL" id="CAF1314516.1"/>
    </source>
</evidence>
<keyword evidence="1" id="KW-0677">Repeat</keyword>
<dbReference type="PANTHER" id="PTHR14191:SF3">
    <property type="entry name" value="NA(+)_H(+) EXCHANGE REGULATORY COFACTOR-LIKE PROTEIN NRFL-1"/>
    <property type="match status" value="1"/>
</dbReference>
<protein>
    <recommendedName>
        <fullName evidence="2">PDZ domain-containing protein</fullName>
    </recommendedName>
</protein>
<comment type="caution">
    <text evidence="3">The sequence shown here is derived from an EMBL/GenBank/DDBJ whole genome shotgun (WGS) entry which is preliminary data.</text>
</comment>
<evidence type="ECO:0000259" key="2">
    <source>
        <dbReference type="PROSITE" id="PS50106"/>
    </source>
</evidence>
<dbReference type="Gene3D" id="2.30.42.10">
    <property type="match status" value="3"/>
</dbReference>
<proteinExistence type="predicted"/>
<dbReference type="Proteomes" id="UP000663882">
    <property type="component" value="Unassembled WGS sequence"/>
</dbReference>
<sequence length="722" mass="82246">MDTELADVKDNDHLIENTSTKTPLYQTPGLAALVENNPLEQSHTSTHDLRRKYQLHRTSNTQSYGFSLDKNEKCVIKIGTVTLSSPAAEQDLRVGDRIISVNNENVVHMNPSAFTQYLSDILKQQDCNGGSILLEIKREYTYEPSSRDDSNIVEESYPKLRLCTIRSWPHYTQLGFNIVSSTSRDDGNDEFRIEQVQKDSPAAYTNIHDGDYLIEINERKVENIHKTPDSPHVPTPTPPLTTTSNLAGIFSSHYEYITIPPLVIKPINDEKDIENIINFRPSAPYFNSYHPPVLSRAAINVIHGQSVYRFCRLEPQSGQNLGFNLAMEDNNHIIRDVVVDSLGAKAGLRDGDNLIEINDEDIREKTHNQVVSLLQNPKTQGKIQLFIKPNDVTSKSKIMTTILTTLNDDHIKQDVNSERITKYRSDNTNDFIDPSLRPTDSMPQIFKNNCPAVLVLQNKNTPAISRETIGTYGVSTCFFYLLTGLYNQEPFSYLDHHDFEVDEDKNPYDTLYSLLDHIFNFLKDSIFATDSLTDISIKKLKNLFLMIGGGCPKQRDIVRYSFSTLINYDSICYPIVHQKMKDNLDKYTAYFFDHDQEIVEAKTSSNPDSSIQPPTLWLIYDAKLNEGQIAITWKTINDEIDLAHMFFQLPHKSPENGFNWVVNHEKIEQLKEKIDYQSLKAKKLEKALSCIPTNGLFRPSFSPLELMYAALVNEVDEAANDD</sequence>
<feature type="domain" description="PDZ" evidence="2">
    <location>
        <begin position="52"/>
        <end position="106"/>
    </location>
</feature>
<dbReference type="SUPFAM" id="SSF50156">
    <property type="entry name" value="PDZ domain-like"/>
    <property type="match status" value="3"/>
</dbReference>
<dbReference type="EMBL" id="CAJNOO010003046">
    <property type="protein sequence ID" value="CAF1314516.1"/>
    <property type="molecule type" value="Genomic_DNA"/>
</dbReference>
<accession>A0A815ENQ2</accession>
<dbReference type="OrthoDB" id="10009200at2759"/>
<dbReference type="Pfam" id="PF00595">
    <property type="entry name" value="PDZ"/>
    <property type="match status" value="3"/>
</dbReference>
<dbReference type="PROSITE" id="PS50106">
    <property type="entry name" value="PDZ"/>
    <property type="match status" value="3"/>
</dbReference>
<dbReference type="AlphaFoldDB" id="A0A815ENQ2"/>
<evidence type="ECO:0000256" key="1">
    <source>
        <dbReference type="ARBA" id="ARBA00022737"/>
    </source>
</evidence>
<dbReference type="InterPro" id="IPR036034">
    <property type="entry name" value="PDZ_sf"/>
</dbReference>
<dbReference type="InterPro" id="IPR051067">
    <property type="entry name" value="NHER"/>
</dbReference>